<gene>
    <name evidence="3" type="primary">kduD_18</name>
    <name evidence="3" type="ORF">SDC9_108432</name>
</gene>
<sequence>MNDEIDRFSMDYFRLDGKVAIVTGANMGLGMAYAAAFAKAGADLYIPHFTGDVAEITEIVETEGRKVAFLQGDLTDSEYMDRIVADCLSTYGRIDILVNNAGMSKFGDFETYADEDYRRCIELDLNASYFLGRRVALVMMKQGNGKIINIGSALSFTADKRCPPYSTAKHGIIGLTRVFANELGQHNIQSNAICPGFLATEVNRELREDPAFYNKITDRIPAGRWGRLDDLMGAAVFLASQASDYVNGWTISLDGGFTATV</sequence>
<keyword evidence="2 3" id="KW-0560">Oxidoreductase</keyword>
<evidence type="ECO:0000313" key="3">
    <source>
        <dbReference type="EMBL" id="MPM61572.1"/>
    </source>
</evidence>
<dbReference type="AlphaFoldDB" id="A0A645B835"/>
<dbReference type="PRINTS" id="PR00081">
    <property type="entry name" value="GDHRDH"/>
</dbReference>
<protein>
    <submittedName>
        <fullName evidence="3">2-dehydro-3-deoxy-D-gluconate 5-dehydrogenase</fullName>
        <ecNumber evidence="3">1.1.1.127</ecNumber>
    </submittedName>
</protein>
<reference evidence="3" key="1">
    <citation type="submission" date="2019-08" db="EMBL/GenBank/DDBJ databases">
        <authorList>
            <person name="Kucharzyk K."/>
            <person name="Murdoch R.W."/>
            <person name="Higgins S."/>
            <person name="Loffler F."/>
        </authorList>
    </citation>
    <scope>NUCLEOTIDE SEQUENCE</scope>
</reference>
<dbReference type="PRINTS" id="PR00080">
    <property type="entry name" value="SDRFAMILY"/>
</dbReference>
<dbReference type="InterPro" id="IPR020904">
    <property type="entry name" value="Sc_DH/Rdtase_CS"/>
</dbReference>
<dbReference type="EMBL" id="VSSQ01018414">
    <property type="protein sequence ID" value="MPM61572.1"/>
    <property type="molecule type" value="Genomic_DNA"/>
</dbReference>
<dbReference type="SUPFAM" id="SSF51735">
    <property type="entry name" value="NAD(P)-binding Rossmann-fold domains"/>
    <property type="match status" value="1"/>
</dbReference>
<accession>A0A645B835</accession>
<dbReference type="EC" id="1.1.1.127" evidence="3"/>
<dbReference type="InterPro" id="IPR036291">
    <property type="entry name" value="NAD(P)-bd_dom_sf"/>
</dbReference>
<evidence type="ECO:0000256" key="2">
    <source>
        <dbReference type="ARBA" id="ARBA00023002"/>
    </source>
</evidence>
<comment type="caution">
    <text evidence="3">The sequence shown here is derived from an EMBL/GenBank/DDBJ whole genome shotgun (WGS) entry which is preliminary data.</text>
</comment>
<dbReference type="GO" id="GO:0047001">
    <property type="term" value="F:2-dehydro-3-deoxy-D-gluconate 5-dehydrogenase activity"/>
    <property type="evidence" value="ECO:0007669"/>
    <property type="project" value="UniProtKB-EC"/>
</dbReference>
<dbReference type="FunFam" id="3.40.50.720:FF:000084">
    <property type="entry name" value="Short-chain dehydrogenase reductase"/>
    <property type="match status" value="1"/>
</dbReference>
<organism evidence="3">
    <name type="scientific">bioreactor metagenome</name>
    <dbReference type="NCBI Taxonomy" id="1076179"/>
    <lineage>
        <taxon>unclassified sequences</taxon>
        <taxon>metagenomes</taxon>
        <taxon>ecological metagenomes</taxon>
    </lineage>
</organism>
<dbReference type="PANTHER" id="PTHR42760:SF5">
    <property type="entry name" value="2-DEHYDRO-3-DEOXY-D-GLUCONATE 5-DEHYDROGENASE"/>
    <property type="match status" value="1"/>
</dbReference>
<proteinExistence type="inferred from homology"/>
<dbReference type="InterPro" id="IPR002347">
    <property type="entry name" value="SDR_fam"/>
</dbReference>
<evidence type="ECO:0000256" key="1">
    <source>
        <dbReference type="ARBA" id="ARBA00006484"/>
    </source>
</evidence>
<name>A0A645B835_9ZZZZ</name>
<dbReference type="PANTHER" id="PTHR42760">
    <property type="entry name" value="SHORT-CHAIN DEHYDROGENASES/REDUCTASES FAMILY MEMBER"/>
    <property type="match status" value="1"/>
</dbReference>
<dbReference type="Gene3D" id="3.40.50.720">
    <property type="entry name" value="NAD(P)-binding Rossmann-like Domain"/>
    <property type="match status" value="1"/>
</dbReference>
<dbReference type="Pfam" id="PF13561">
    <property type="entry name" value="adh_short_C2"/>
    <property type="match status" value="1"/>
</dbReference>
<comment type="similarity">
    <text evidence="1">Belongs to the short-chain dehydrogenases/reductases (SDR) family.</text>
</comment>
<dbReference type="PROSITE" id="PS00061">
    <property type="entry name" value="ADH_SHORT"/>
    <property type="match status" value="1"/>
</dbReference>